<keyword evidence="5" id="KW-0328">Glycosyltransferase</keyword>
<evidence type="ECO:0000259" key="14">
    <source>
        <dbReference type="Pfam" id="PF15024"/>
    </source>
</evidence>
<evidence type="ECO:0000256" key="12">
    <source>
        <dbReference type="ARBA" id="ARBA00023180"/>
    </source>
</evidence>
<evidence type="ECO:0000256" key="2">
    <source>
        <dbReference type="ARBA" id="ARBA00004922"/>
    </source>
</evidence>
<dbReference type="GO" id="GO:0000139">
    <property type="term" value="C:Golgi membrane"/>
    <property type="evidence" value="ECO:0007669"/>
    <property type="project" value="UniProtKB-SubCell"/>
</dbReference>
<comment type="catalytic activity">
    <reaction evidence="13">
        <text>N(4)-{beta-D-GlcNAc-(1-&gt;2)-[beta-D-GlcNAc-(1-&gt;4)]-alpha-D-Man-(1-&gt;3)-[beta-D-GlcNAc-(1-&gt;2)-alpha-D-Man-(1-&gt;6)]-beta-D-Man-(1-&gt;4)-beta-D-GlcNAc-(1-&gt;4)-beta-D-GlcNAc}-L-asparaginyl-[protein] + UDP-N-acetyl-alpha-D-glucosamine = N(4)-{beta-D-GlcNAc-(1-&gt;2)-[beta-D-GlcNAc-(1-&gt;4)]-alpha-D-Man-(1-&gt;3)-[beta-D-GlcNAc-(1-&gt;2)-[beta-D-GlcNAc-(1-&gt;6)]-alpha-D-Man-(1-&gt;6)]-beta-D-Man-(1-&gt;4)-beta-D-GlcNAc-(1-&gt;4)-beta-D-GlcNAc}-L-asparaginyl-[protein] + UDP + H(+)</text>
        <dbReference type="Rhea" id="RHEA:16921"/>
        <dbReference type="Rhea" id="RHEA-COMP:14374"/>
        <dbReference type="Rhea" id="RHEA-COMP:14377"/>
        <dbReference type="ChEBI" id="CHEBI:15378"/>
        <dbReference type="ChEBI" id="CHEBI:57705"/>
        <dbReference type="ChEBI" id="CHEBI:58223"/>
        <dbReference type="ChEBI" id="CHEBI:139507"/>
        <dbReference type="ChEBI" id="CHEBI:139510"/>
        <dbReference type="EC" id="2.4.1.155"/>
    </reaction>
</comment>
<name>A0A8S1GZI4_9PELO</name>
<dbReference type="EC" id="2.4.1.155" evidence="4"/>
<evidence type="ECO:0000256" key="13">
    <source>
        <dbReference type="ARBA" id="ARBA00048243"/>
    </source>
</evidence>
<keyword evidence="11" id="KW-0472">Membrane</keyword>
<evidence type="ECO:0000313" key="15">
    <source>
        <dbReference type="EMBL" id="CAD6186460.1"/>
    </source>
</evidence>
<evidence type="ECO:0000256" key="6">
    <source>
        <dbReference type="ARBA" id="ARBA00022679"/>
    </source>
</evidence>
<keyword evidence="12" id="KW-0325">Glycoprotein</keyword>
<evidence type="ECO:0000256" key="1">
    <source>
        <dbReference type="ARBA" id="ARBA00004323"/>
    </source>
</evidence>
<keyword evidence="16" id="KW-1185">Reference proteome</keyword>
<organism evidence="15 16">
    <name type="scientific">Caenorhabditis auriculariae</name>
    <dbReference type="NCBI Taxonomy" id="2777116"/>
    <lineage>
        <taxon>Eukaryota</taxon>
        <taxon>Metazoa</taxon>
        <taxon>Ecdysozoa</taxon>
        <taxon>Nematoda</taxon>
        <taxon>Chromadorea</taxon>
        <taxon>Rhabditida</taxon>
        <taxon>Rhabditina</taxon>
        <taxon>Rhabditomorpha</taxon>
        <taxon>Rhabditoidea</taxon>
        <taxon>Rhabditidae</taxon>
        <taxon>Peloderinae</taxon>
        <taxon>Caenorhabditis</taxon>
    </lineage>
</organism>
<keyword evidence="8" id="KW-0735">Signal-anchor</keyword>
<reference evidence="15" key="1">
    <citation type="submission" date="2020-10" db="EMBL/GenBank/DDBJ databases">
        <authorList>
            <person name="Kikuchi T."/>
        </authorList>
    </citation>
    <scope>NUCLEOTIDE SEQUENCE</scope>
    <source>
        <strain evidence="15">NKZ352</strain>
    </source>
</reference>
<dbReference type="OrthoDB" id="2113294at2759"/>
<dbReference type="InterPro" id="IPR052105">
    <property type="entry name" value="MGAT5_Glycosyltransferase"/>
</dbReference>
<comment type="caution">
    <text evidence="15">The sequence shown here is derived from an EMBL/GenBank/DDBJ whole genome shotgun (WGS) entry which is preliminary data.</text>
</comment>
<dbReference type="GO" id="GO:0006487">
    <property type="term" value="P:protein N-linked glycosylation"/>
    <property type="evidence" value="ECO:0007669"/>
    <property type="project" value="TreeGrafter"/>
</dbReference>
<evidence type="ECO:0000256" key="3">
    <source>
        <dbReference type="ARBA" id="ARBA00007477"/>
    </source>
</evidence>
<feature type="domain" description="Glycosyltransferase family 18 catalytic" evidence="14">
    <location>
        <begin position="1"/>
        <end position="508"/>
    </location>
</feature>
<keyword evidence="7" id="KW-0812">Transmembrane</keyword>
<dbReference type="Proteomes" id="UP000835052">
    <property type="component" value="Unassembled WGS sequence"/>
</dbReference>
<evidence type="ECO:0000256" key="9">
    <source>
        <dbReference type="ARBA" id="ARBA00022989"/>
    </source>
</evidence>
<evidence type="ECO:0000256" key="11">
    <source>
        <dbReference type="ARBA" id="ARBA00023136"/>
    </source>
</evidence>
<evidence type="ECO:0000256" key="4">
    <source>
        <dbReference type="ARBA" id="ARBA00012671"/>
    </source>
</evidence>
<protein>
    <recommendedName>
        <fullName evidence="4">alpha-1,6-mannosyl-glycoprotein 6-beta-N-acetylglucosaminyltransferase</fullName>
        <ecNumber evidence="4">2.4.1.155</ecNumber>
    </recommendedName>
</protein>
<dbReference type="PANTHER" id="PTHR15075:SF2">
    <property type="entry name" value="ALPHA-1,6-MANNOSYLGLYCOPROTEIN 6-BETA-N-ACETYLGLUCOSAMINYLTRANSFERASE"/>
    <property type="match status" value="1"/>
</dbReference>
<keyword evidence="6" id="KW-0808">Transferase</keyword>
<gene>
    <name evidence="15" type="ORF">CAUJ_LOCUS2379</name>
</gene>
<comment type="similarity">
    <text evidence="3">Belongs to the glycosyltransferase 18 family.</text>
</comment>
<evidence type="ECO:0000256" key="7">
    <source>
        <dbReference type="ARBA" id="ARBA00022692"/>
    </source>
</evidence>
<dbReference type="GO" id="GO:0030144">
    <property type="term" value="F:alpha-1,6-mannosylglycoprotein 6-beta-N-acetylglucosaminyltransferase activity"/>
    <property type="evidence" value="ECO:0007669"/>
    <property type="project" value="UniProtKB-EC"/>
</dbReference>
<evidence type="ECO:0000256" key="10">
    <source>
        <dbReference type="ARBA" id="ARBA00023034"/>
    </source>
</evidence>
<dbReference type="InterPro" id="IPR026116">
    <property type="entry name" value="GT18_cat"/>
</dbReference>
<comment type="pathway">
    <text evidence="2">Protein modification; protein glycosylation.</text>
</comment>
<dbReference type="AlphaFoldDB" id="A0A8S1GZI4"/>
<evidence type="ECO:0000313" key="16">
    <source>
        <dbReference type="Proteomes" id="UP000835052"/>
    </source>
</evidence>
<evidence type="ECO:0000256" key="8">
    <source>
        <dbReference type="ARBA" id="ARBA00022968"/>
    </source>
</evidence>
<proteinExistence type="inferred from homology"/>
<evidence type="ECO:0000256" key="5">
    <source>
        <dbReference type="ARBA" id="ARBA00022676"/>
    </source>
</evidence>
<keyword evidence="10" id="KW-0333">Golgi apparatus</keyword>
<dbReference type="PANTHER" id="PTHR15075">
    <property type="entry name" value="ALPHA-MANNOSIDE BETA-1,6-N-ACETYLGLUCOSAMINYLTRANSFERASE"/>
    <property type="match status" value="1"/>
</dbReference>
<keyword evidence="9" id="KW-1133">Transmembrane helix</keyword>
<comment type="subcellular location">
    <subcellularLocation>
        <location evidence="1">Golgi apparatus membrane</location>
        <topology evidence="1">Single-pass type II membrane protein</topology>
    </subcellularLocation>
</comment>
<sequence>MKSRITKFWPNWVRGINEATAKYPKTFQRRKRLNIIVLIGFLANESSIKFAQKSGQGGPLGELLQWSDLIAALSILGHNLHIASDRNTLKSIVNDYSDNQPCPFADGQSSQIDLIFTDIMGLRLFRRHKSFITANKCRVRLLDSFGTHAEFSNKNYFLTHRDELSGLYSRKNPWGGHGLRLQQHWTFYPHSHDNTFLGFVVDDAASRGESAENQKTLFSRDSKDAALVYGKEQYMWKGVERPIEILKEMTEVHATVADALNVTSLDLFKNVVNHGFLHADQISALLKSVKIFFGMGFPLEGPAPLEAIANGAVFINAAFREPKTRRNNKFLSEKPTLREWTSQCPYMEEFGPPHVYTIDINNEEVLRETIRKALTNKPSPIVPEEFSTRGMLLRVSRLVQKQDFCGQMDEIAWPPVDALKIVLSSPEKLESCESACWRHRFVCEPTFFPLVNRHEQILEHNSSCRELVRRVASPLAPFNCELQASPQLFSCASRPSSAETAVTRLCPCRDFLSQQQALCSDCL</sequence>
<dbReference type="Pfam" id="PF15024">
    <property type="entry name" value="Glyco_transf_18"/>
    <property type="match status" value="1"/>
</dbReference>
<accession>A0A8S1GZI4</accession>
<dbReference type="EMBL" id="CAJGYM010000004">
    <property type="protein sequence ID" value="CAD6186460.1"/>
    <property type="molecule type" value="Genomic_DNA"/>
</dbReference>